<dbReference type="RefSeq" id="WP_187027053.1">
    <property type="nucleotide sequence ID" value="NZ_JACRUP010000018.1"/>
</dbReference>
<keyword evidence="1" id="KW-0472">Membrane</keyword>
<accession>A0A9X0RAL1</accession>
<comment type="caution">
    <text evidence="2">The sequence shown here is derived from an EMBL/GenBank/DDBJ whole genome shotgun (WGS) entry which is preliminary data.</text>
</comment>
<protein>
    <submittedName>
        <fullName evidence="2">Uncharacterized protein</fullName>
    </submittedName>
</protein>
<dbReference type="EMBL" id="JACRUP010000018">
    <property type="protein sequence ID" value="MBC5852793.1"/>
    <property type="molecule type" value="Genomic_DNA"/>
</dbReference>
<dbReference type="AlphaFoldDB" id="A0A9X0RAL1"/>
<evidence type="ECO:0000313" key="3">
    <source>
        <dbReference type="Proteomes" id="UP000615796"/>
    </source>
</evidence>
<evidence type="ECO:0000256" key="1">
    <source>
        <dbReference type="SAM" id="Phobius"/>
    </source>
</evidence>
<organism evidence="2 3">
    <name type="scientific">Vibrio metschnikovii</name>
    <dbReference type="NCBI Taxonomy" id="28172"/>
    <lineage>
        <taxon>Bacteria</taxon>
        <taxon>Pseudomonadati</taxon>
        <taxon>Pseudomonadota</taxon>
        <taxon>Gammaproteobacteria</taxon>
        <taxon>Vibrionales</taxon>
        <taxon>Vibrionaceae</taxon>
        <taxon>Vibrio</taxon>
    </lineage>
</organism>
<reference evidence="2" key="1">
    <citation type="submission" date="2020-08" db="EMBL/GenBank/DDBJ databases">
        <title>Genome Sequencing and Pan-Genome Analysis of Migratory bird Vibrio Strains, Inner Mongolia.</title>
        <authorList>
            <person name="Zheng L."/>
        </authorList>
    </citation>
    <scope>NUCLEOTIDE SEQUENCE</scope>
    <source>
        <strain evidence="2">M13F</strain>
    </source>
</reference>
<name>A0A9X0RAL1_VIBME</name>
<evidence type="ECO:0000313" key="2">
    <source>
        <dbReference type="EMBL" id="MBC5852793.1"/>
    </source>
</evidence>
<dbReference type="Proteomes" id="UP000615796">
    <property type="component" value="Unassembled WGS sequence"/>
</dbReference>
<gene>
    <name evidence="2" type="ORF">H8Q88_17970</name>
</gene>
<keyword evidence="3" id="KW-1185">Reference proteome</keyword>
<sequence>MSTFTKEENEYSLNEYIEKFKKIQRMHESEYNLVSLTLCILACYAIACVVDGLFAFKPLVAMINFEVEWIELIKGLFFIVVCFPLNTYHEFLKSPKCAAITQCKIKTDERLKDIEYMNQHMELALKESFERIGDVRINELLSSYSVGVLNDLVSGKKDFNVEYYYILQRIFDEIPKYESISELKEKMGLKQVKTDIVKESDLVSERSEIEDAIS</sequence>
<keyword evidence="1" id="KW-1133">Transmembrane helix</keyword>
<keyword evidence="1" id="KW-0812">Transmembrane</keyword>
<proteinExistence type="predicted"/>
<feature type="transmembrane region" description="Helical" evidence="1">
    <location>
        <begin position="31"/>
        <end position="56"/>
    </location>
</feature>